<dbReference type="GO" id="GO:0005975">
    <property type="term" value="P:carbohydrate metabolic process"/>
    <property type="evidence" value="ECO:0007669"/>
    <property type="project" value="InterPro"/>
</dbReference>
<evidence type="ECO:0000313" key="10">
    <source>
        <dbReference type="WBParaSite" id="PSU_v2.g14143.t1"/>
    </source>
</evidence>
<dbReference type="InterPro" id="IPR011013">
    <property type="entry name" value="Gal_mutarotase_sf_dom"/>
</dbReference>
<dbReference type="SUPFAM" id="SSF74650">
    <property type="entry name" value="Galactose mutarotase-like"/>
    <property type="match status" value="1"/>
</dbReference>
<dbReference type="Pfam" id="PF13802">
    <property type="entry name" value="Gal_mutarotas_2"/>
    <property type="match status" value="1"/>
</dbReference>
<reference evidence="10" key="1">
    <citation type="submission" date="2022-11" db="UniProtKB">
        <authorList>
            <consortium name="WormBaseParasite"/>
        </authorList>
    </citation>
    <scope>IDENTIFICATION</scope>
</reference>
<protein>
    <submittedName>
        <fullName evidence="10">Glycoside hydrolase family 31 N-terminal domain-containing protein</fullName>
    </submittedName>
</protein>
<dbReference type="SUPFAM" id="SSF51011">
    <property type="entry name" value="Glycosyl hydrolase domain"/>
    <property type="match status" value="1"/>
</dbReference>
<feature type="domain" description="DUF5110" evidence="7">
    <location>
        <begin position="802"/>
        <end position="848"/>
    </location>
</feature>
<feature type="domain" description="Glycoside hydrolase family 31 N-terminal" evidence="6">
    <location>
        <begin position="95"/>
        <end position="299"/>
    </location>
</feature>
<dbReference type="InterPro" id="IPR013780">
    <property type="entry name" value="Glyco_hydro_b"/>
</dbReference>
<dbReference type="InterPro" id="IPR000322">
    <property type="entry name" value="Glyco_hydro_31_TIM"/>
</dbReference>
<dbReference type="InterPro" id="IPR033403">
    <property type="entry name" value="DUF5110"/>
</dbReference>
<evidence type="ECO:0000256" key="2">
    <source>
        <dbReference type="ARBA" id="ARBA00022801"/>
    </source>
</evidence>
<evidence type="ECO:0000259" key="6">
    <source>
        <dbReference type="Pfam" id="PF13802"/>
    </source>
</evidence>
<dbReference type="CDD" id="cd14752">
    <property type="entry name" value="GH31_N"/>
    <property type="match status" value="1"/>
</dbReference>
<dbReference type="AlphaFoldDB" id="A0A914Y1T5"/>
<evidence type="ECO:0000313" key="9">
    <source>
        <dbReference type="Proteomes" id="UP000887577"/>
    </source>
</evidence>
<dbReference type="WBParaSite" id="PSU_v2.g14143.t1">
    <property type="protein sequence ID" value="PSU_v2.g14143.t1"/>
    <property type="gene ID" value="PSU_v2.g14143"/>
</dbReference>
<dbReference type="FunFam" id="3.20.20.80:FF:000039">
    <property type="entry name" value="Glucosidase, alpha neutral C"/>
    <property type="match status" value="1"/>
</dbReference>
<keyword evidence="3 4" id="KW-0326">Glycosidase</keyword>
<dbReference type="GO" id="GO:0090599">
    <property type="term" value="F:alpha-glucosidase activity"/>
    <property type="evidence" value="ECO:0007669"/>
    <property type="project" value="TreeGrafter"/>
</dbReference>
<dbReference type="FunFam" id="2.60.40.1180:FF:000023">
    <property type="entry name" value="neutral alpha-glucosidase AB isoform X2"/>
    <property type="match status" value="1"/>
</dbReference>
<accession>A0A914Y1T5</accession>
<dbReference type="PANTHER" id="PTHR22762">
    <property type="entry name" value="ALPHA-GLUCOSIDASE"/>
    <property type="match status" value="1"/>
</dbReference>
<dbReference type="Pfam" id="PF01055">
    <property type="entry name" value="Glyco_hydro_31_2nd"/>
    <property type="match status" value="1"/>
</dbReference>
<dbReference type="Pfam" id="PF17137">
    <property type="entry name" value="DUF5110"/>
    <property type="match status" value="1"/>
</dbReference>
<comment type="similarity">
    <text evidence="1 4">Belongs to the glycosyl hydrolase 31 family.</text>
</comment>
<evidence type="ECO:0000256" key="3">
    <source>
        <dbReference type="ARBA" id="ARBA00023295"/>
    </source>
</evidence>
<dbReference type="InterPro" id="IPR025887">
    <property type="entry name" value="Glyco_hydro_31_N_dom"/>
</dbReference>
<dbReference type="InterPro" id="IPR017853">
    <property type="entry name" value="GH"/>
</dbReference>
<dbReference type="FunFam" id="3.20.20.80:FF:000046">
    <property type="entry name" value="Glucosidase alpha, neutral C"/>
    <property type="match status" value="1"/>
</dbReference>
<dbReference type="SUPFAM" id="SSF51445">
    <property type="entry name" value="(Trans)glycosidases"/>
    <property type="match status" value="1"/>
</dbReference>
<dbReference type="Gene3D" id="2.60.40.1760">
    <property type="entry name" value="glycosyl hydrolase (family 31)"/>
    <property type="match status" value="1"/>
</dbReference>
<dbReference type="PANTHER" id="PTHR22762:SF145">
    <property type="entry name" value="GLYCOSIDE HYDROLASE FAMILY 31 N-TERMINAL DOMAIN-CONTAINING PROTEIN"/>
    <property type="match status" value="1"/>
</dbReference>
<evidence type="ECO:0000256" key="4">
    <source>
        <dbReference type="RuleBase" id="RU361185"/>
    </source>
</evidence>
<keyword evidence="9" id="KW-1185">Reference proteome</keyword>
<dbReference type="Proteomes" id="UP000887577">
    <property type="component" value="Unplaced"/>
</dbReference>
<feature type="domain" description="Glycosyl hydrolase family 31 C-terminal" evidence="8">
    <location>
        <begin position="697"/>
        <end position="785"/>
    </location>
</feature>
<sequence>MSYILNHGDRWKARIGEKKKVSMRAVISLFILLLAINLCIAVDRSKFKTCEQAAFCKRHRIQEKTADYSVDPTSVKANETGLQATLTSEVNNLKVELVLLKDNVVRILLDEAGTPLRPRFQPLIALNGTPVHEHVIAAEANPESASFVTPTGFKIIMNFKPFRIDVFNSKKELVISVNSKNLLKFEHFREKGADAGEDGFWEENFGGHRDSKPFGSSSVGLDVSFIGFKFLYGLPEHADTFALKSTTNSEPYRLYNLDVFEYELNNGMSLYGAVPYVIANNPTQTVGAFWLNAAETWVDIASSTADKGVLASIVDKFKASKDVPQMDAHFISESGLAELYLILGPKPYDIFRQYASLTGVYPLPPLFSVAYHQCRWNYNDEDDVAMVNAGFDQHDIPMDALWLDIEHTDGKKYFTWDPVKFANPQKMIDGLSSKGRKLITISDPHIKKDDNYPVYKEAKDQGYYVKNVEGNDFEGHCWPGASLYLDYMNPEVRNYWASRYHFDKYIGTDKNLHVWNDMNEPSVFSGPEVTMNKDARHFGDWEHRDIHNIYGFLQTISTHKGLIERADKKVRPFILTRSFFAGSQRVAAVWTGDNTADWDHLRISIPMMLSLSVAGIPHVGADVGGFFKNVDEQLLVRWYQMGAFSPFFRAHAHIDCKRREPWLFSDPAMNAIRNAIRTRYSFLPYWYTLFYEHSKTGLPIIRPLWSEFPEDEQCYDEEREFLIGNGLLVRPIAEPDVTQVSLYLPGRRQVWYEWNNDKTRPSPGAVYVDATLETIPIFQRGGTIIPTRQRPRRSSALMKNDPLTLYVAADTKDFANGTIYLDDGETYDYENGQYLYWGFTYKKESDFVYTITSKNLDPKGEFDPDVYIEKIVVRGVRYYPRNVHLYYDDYNPEGLEFEHIRDKHLIVIRKPGAYVSREWRIDIHT</sequence>
<dbReference type="CDD" id="cd06603">
    <property type="entry name" value="GH31_GANC_GANAB_alpha"/>
    <property type="match status" value="1"/>
</dbReference>
<dbReference type="GO" id="GO:0006491">
    <property type="term" value="P:N-glycan processing"/>
    <property type="evidence" value="ECO:0007669"/>
    <property type="project" value="TreeGrafter"/>
</dbReference>
<dbReference type="Pfam" id="PF21365">
    <property type="entry name" value="Glyco_hydro_31_3rd"/>
    <property type="match status" value="1"/>
</dbReference>
<evidence type="ECO:0000259" key="5">
    <source>
        <dbReference type="Pfam" id="PF01055"/>
    </source>
</evidence>
<dbReference type="Gene3D" id="2.60.40.1180">
    <property type="entry name" value="Golgi alpha-mannosidase II"/>
    <property type="match status" value="2"/>
</dbReference>
<dbReference type="Gene3D" id="3.20.20.80">
    <property type="entry name" value="Glycosidases"/>
    <property type="match status" value="1"/>
</dbReference>
<name>A0A914Y1T5_9BILA</name>
<evidence type="ECO:0000256" key="1">
    <source>
        <dbReference type="ARBA" id="ARBA00007806"/>
    </source>
</evidence>
<feature type="domain" description="Glycoside hydrolase family 31 TIM barrel" evidence="5">
    <location>
        <begin position="362"/>
        <end position="689"/>
    </location>
</feature>
<evidence type="ECO:0000259" key="8">
    <source>
        <dbReference type="Pfam" id="PF21365"/>
    </source>
</evidence>
<organism evidence="9 10">
    <name type="scientific">Panagrolaimus superbus</name>
    <dbReference type="NCBI Taxonomy" id="310955"/>
    <lineage>
        <taxon>Eukaryota</taxon>
        <taxon>Metazoa</taxon>
        <taxon>Ecdysozoa</taxon>
        <taxon>Nematoda</taxon>
        <taxon>Chromadorea</taxon>
        <taxon>Rhabditida</taxon>
        <taxon>Tylenchina</taxon>
        <taxon>Panagrolaimomorpha</taxon>
        <taxon>Panagrolaimoidea</taxon>
        <taxon>Panagrolaimidae</taxon>
        <taxon>Panagrolaimus</taxon>
    </lineage>
</organism>
<dbReference type="GO" id="GO:0030246">
    <property type="term" value="F:carbohydrate binding"/>
    <property type="evidence" value="ECO:0007669"/>
    <property type="project" value="InterPro"/>
</dbReference>
<dbReference type="InterPro" id="IPR048395">
    <property type="entry name" value="Glyco_hydro_31_C"/>
</dbReference>
<keyword evidence="2 4" id="KW-0378">Hydrolase</keyword>
<proteinExistence type="inferred from homology"/>
<evidence type="ECO:0000259" key="7">
    <source>
        <dbReference type="Pfam" id="PF17137"/>
    </source>
</evidence>